<dbReference type="AlphaFoldDB" id="A0A067KXR8"/>
<accession>A0A067KXR8</accession>
<organism evidence="1 3">
    <name type="scientific">Jatropha curcas</name>
    <name type="common">Barbados nut</name>
    <dbReference type="NCBI Taxonomy" id="180498"/>
    <lineage>
        <taxon>Eukaryota</taxon>
        <taxon>Viridiplantae</taxon>
        <taxon>Streptophyta</taxon>
        <taxon>Embryophyta</taxon>
        <taxon>Tracheophyta</taxon>
        <taxon>Spermatophyta</taxon>
        <taxon>Magnoliopsida</taxon>
        <taxon>eudicotyledons</taxon>
        <taxon>Gunneridae</taxon>
        <taxon>Pentapetalae</taxon>
        <taxon>rosids</taxon>
        <taxon>fabids</taxon>
        <taxon>Malpighiales</taxon>
        <taxon>Euphorbiaceae</taxon>
        <taxon>Crotonoideae</taxon>
        <taxon>Jatropheae</taxon>
        <taxon>Jatropha</taxon>
    </lineage>
</organism>
<name>A0A067KXR8_JATCU</name>
<dbReference type="OrthoDB" id="1742470at2759"/>
<dbReference type="EMBL" id="KK914347">
    <property type="protein sequence ID" value="KDP39733.1"/>
    <property type="molecule type" value="Genomic_DNA"/>
</dbReference>
<evidence type="ECO:0008006" key="4">
    <source>
        <dbReference type="Google" id="ProtNLM"/>
    </source>
</evidence>
<proteinExistence type="predicted"/>
<protein>
    <recommendedName>
        <fullName evidence="4">Leucine-rich repeat-containing N-terminal plant-type domain-containing protein</fullName>
    </recommendedName>
</protein>
<dbReference type="Proteomes" id="UP000027138">
    <property type="component" value="Unassembled WGS sequence"/>
</dbReference>
<keyword evidence="3" id="KW-1185">Reference proteome</keyword>
<sequence>MTYLPLVLSSSSSLLSSADQVPSSFFFNGRLTNVKAMYIKKRQLLYYSDEYGDKGENVTIDWVEPNVCNYIGVFCALAPDNKTI</sequence>
<evidence type="ECO:0000313" key="1">
    <source>
        <dbReference type="EMBL" id="KDP39733.1"/>
    </source>
</evidence>
<dbReference type="STRING" id="180498.A0A067KXR8"/>
<reference evidence="1 3" key="1">
    <citation type="journal article" date="2014" name="PLoS ONE">
        <title>Global Analysis of Gene Expression Profiles in Physic Nut (Jatropha curcas L.) Seedlings Exposed to Salt Stress.</title>
        <authorList>
            <person name="Zhang L."/>
            <person name="Zhang C."/>
            <person name="Wu P."/>
            <person name="Chen Y."/>
            <person name="Li M."/>
            <person name="Jiang H."/>
            <person name="Wu G."/>
        </authorList>
    </citation>
    <scope>NUCLEOTIDE SEQUENCE [LARGE SCALE GENOMIC DNA]</scope>
    <source>
        <strain evidence="3">cv. GZQX0401</strain>
        <tissue evidence="1">Young leaves</tissue>
    </source>
</reference>
<evidence type="ECO:0000313" key="2">
    <source>
        <dbReference type="EMBL" id="KDP39735.1"/>
    </source>
</evidence>
<dbReference type="EMBL" id="KK914347">
    <property type="protein sequence ID" value="KDP39735.1"/>
    <property type="molecule type" value="Genomic_DNA"/>
</dbReference>
<gene>
    <name evidence="1" type="ORF">JCGZ_02753</name>
    <name evidence="2" type="ORF">JCGZ_02755</name>
</gene>
<evidence type="ECO:0000313" key="3">
    <source>
        <dbReference type="Proteomes" id="UP000027138"/>
    </source>
</evidence>